<dbReference type="AlphaFoldDB" id="A0A7Z0PFB3"/>
<feature type="active site" description="Phosphocysteine intermediate; for EIIB activity" evidence="6">
    <location>
        <position position="30"/>
    </location>
</feature>
<evidence type="ECO:0000313" key="9">
    <source>
        <dbReference type="Proteomes" id="UP000526184"/>
    </source>
</evidence>
<dbReference type="InterPro" id="IPR001996">
    <property type="entry name" value="PTS_IIB_1"/>
</dbReference>
<dbReference type="InterPro" id="IPR018113">
    <property type="entry name" value="PTrfase_EIIB_Cys"/>
</dbReference>
<sequence length="166" mass="18216">MFGRMTDAEVAKIILRGLGNKENIDSLESCFTRLRVGVKNLDKVNNEVLKEAGALDIVVVDENNVQVVMGTKAPKILEVLNSGDKSQTLSTKEEKIIEALGKKENIDSLESCFTRLRVGVKNLDKVNNNALKELGALDVVVVDENNVQVVMGTKAPKILDELKKLI</sequence>
<dbReference type="EMBL" id="JABMKT010000004">
    <property type="protein sequence ID" value="NYV27512.1"/>
    <property type="molecule type" value="Genomic_DNA"/>
</dbReference>
<reference evidence="8 9" key="1">
    <citation type="submission" date="2020-05" db="EMBL/GenBank/DDBJ databases">
        <title>Streptobacillus felis strain LHL191014123.</title>
        <authorList>
            <person name="Fawzy A."/>
            <person name="Rau J."/>
            <person name="Risse K."/>
            <person name="Schauerte N."/>
            <person name="Geiger C."/>
            <person name="Blom J."/>
            <person name="Imirzalioglu C."/>
            <person name="Falgenhauer J."/>
            <person name="Bach A."/>
            <person name="Herden C."/>
            <person name="Eisenberg T."/>
        </authorList>
    </citation>
    <scope>NUCLEOTIDE SEQUENCE [LARGE SCALE GENOMIC DNA]</scope>
    <source>
        <strain evidence="8 9">LHL191014123</strain>
    </source>
</reference>
<gene>
    <name evidence="8" type="ORF">HP397_01545</name>
</gene>
<evidence type="ECO:0000256" key="5">
    <source>
        <dbReference type="ARBA" id="ARBA00022777"/>
    </source>
</evidence>
<accession>A0A7Z0PFB3</accession>
<dbReference type="Pfam" id="PF00367">
    <property type="entry name" value="PTS_EIIB"/>
    <property type="match status" value="2"/>
</dbReference>
<keyword evidence="2" id="KW-0762">Sugar transport</keyword>
<dbReference type="GO" id="GO:0016301">
    <property type="term" value="F:kinase activity"/>
    <property type="evidence" value="ECO:0007669"/>
    <property type="project" value="UniProtKB-KW"/>
</dbReference>
<feature type="active site" description="Phosphocysteine intermediate; for EIIB activity" evidence="6">
    <location>
        <position position="112"/>
    </location>
</feature>
<dbReference type="Gene3D" id="3.30.1360.60">
    <property type="entry name" value="Glucose permease domain IIB"/>
    <property type="match status" value="2"/>
</dbReference>
<name>A0A7Z0PFB3_9FUSO</name>
<dbReference type="RefSeq" id="WP_067320432.1">
    <property type="nucleotide sequence ID" value="NZ_CBCRWS010000018.1"/>
</dbReference>
<proteinExistence type="predicted"/>
<dbReference type="PANTHER" id="PTHR30009">
    <property type="entry name" value="CYTOCHROME C-TYPE SYNTHESIS PROTEIN AND PTS TRANSMEMBRANE COMPONENT"/>
    <property type="match status" value="1"/>
</dbReference>
<dbReference type="GO" id="GO:0005886">
    <property type="term" value="C:plasma membrane"/>
    <property type="evidence" value="ECO:0007669"/>
    <property type="project" value="TreeGrafter"/>
</dbReference>
<protein>
    <submittedName>
        <fullName evidence="8">PTS transporter subunit EIIB</fullName>
    </submittedName>
</protein>
<dbReference type="PROSITE" id="PS01035">
    <property type="entry name" value="PTS_EIIB_TYPE_1_CYS"/>
    <property type="match status" value="2"/>
</dbReference>
<keyword evidence="9" id="KW-1185">Reference proteome</keyword>
<evidence type="ECO:0000256" key="4">
    <source>
        <dbReference type="ARBA" id="ARBA00022683"/>
    </source>
</evidence>
<keyword evidence="5" id="KW-0418">Kinase</keyword>
<evidence type="ECO:0000259" key="7">
    <source>
        <dbReference type="PROSITE" id="PS51098"/>
    </source>
</evidence>
<comment type="caution">
    <text evidence="8">The sequence shown here is derived from an EMBL/GenBank/DDBJ whole genome shotgun (WGS) entry which is preliminary data.</text>
</comment>
<keyword evidence="4" id="KW-0598">Phosphotransferase system</keyword>
<keyword evidence="3" id="KW-0808">Transferase</keyword>
<evidence type="ECO:0000313" key="8">
    <source>
        <dbReference type="EMBL" id="NYV27512.1"/>
    </source>
</evidence>
<keyword evidence="1" id="KW-0813">Transport</keyword>
<dbReference type="GO" id="GO:0090564">
    <property type="term" value="F:protein-phosphocysteine-glucose phosphotransferase system transporter activity"/>
    <property type="evidence" value="ECO:0007669"/>
    <property type="project" value="TreeGrafter"/>
</dbReference>
<evidence type="ECO:0000256" key="2">
    <source>
        <dbReference type="ARBA" id="ARBA00022597"/>
    </source>
</evidence>
<dbReference type="PROSITE" id="PS51098">
    <property type="entry name" value="PTS_EIIB_TYPE_1"/>
    <property type="match status" value="2"/>
</dbReference>
<organism evidence="8 9">
    <name type="scientific">Streptobacillus felis</name>
    <dbReference type="NCBI Taxonomy" id="1384509"/>
    <lineage>
        <taxon>Bacteria</taxon>
        <taxon>Fusobacteriati</taxon>
        <taxon>Fusobacteriota</taxon>
        <taxon>Fusobacteriia</taxon>
        <taxon>Fusobacteriales</taxon>
        <taxon>Leptotrichiaceae</taxon>
        <taxon>Streptobacillus</taxon>
    </lineage>
</organism>
<dbReference type="PANTHER" id="PTHR30009:SF20">
    <property type="entry name" value="PTS SYSTEM GLUCOSE-SPECIFIC EIICB COMPONENT-RELATED"/>
    <property type="match status" value="1"/>
</dbReference>
<evidence type="ECO:0000256" key="1">
    <source>
        <dbReference type="ARBA" id="ARBA00022448"/>
    </source>
</evidence>
<dbReference type="OrthoDB" id="9764327at2"/>
<dbReference type="InterPro" id="IPR050429">
    <property type="entry name" value="PTS_Glucose_EIICBA"/>
</dbReference>
<dbReference type="NCBIfam" id="TIGR00826">
    <property type="entry name" value="EIIB_glc"/>
    <property type="match status" value="1"/>
</dbReference>
<feature type="domain" description="PTS EIIB type-1" evidence="7">
    <location>
        <begin position="90"/>
        <end position="166"/>
    </location>
</feature>
<dbReference type="GO" id="GO:0008982">
    <property type="term" value="F:protein-N(PI)-phosphohistidine-sugar phosphotransferase activity"/>
    <property type="evidence" value="ECO:0007669"/>
    <property type="project" value="InterPro"/>
</dbReference>
<evidence type="ECO:0000256" key="3">
    <source>
        <dbReference type="ARBA" id="ARBA00022679"/>
    </source>
</evidence>
<dbReference type="GO" id="GO:1904659">
    <property type="term" value="P:D-glucose transmembrane transport"/>
    <property type="evidence" value="ECO:0007669"/>
    <property type="project" value="TreeGrafter"/>
</dbReference>
<dbReference type="InterPro" id="IPR036878">
    <property type="entry name" value="Glu_permease_IIB"/>
</dbReference>
<feature type="domain" description="PTS EIIB type-1" evidence="7">
    <location>
        <begin position="8"/>
        <end position="90"/>
    </location>
</feature>
<dbReference type="SUPFAM" id="SSF55604">
    <property type="entry name" value="Glucose permease domain IIB"/>
    <property type="match status" value="2"/>
</dbReference>
<dbReference type="GO" id="GO:0009401">
    <property type="term" value="P:phosphoenolpyruvate-dependent sugar phosphotransferase system"/>
    <property type="evidence" value="ECO:0007669"/>
    <property type="project" value="UniProtKB-KW"/>
</dbReference>
<evidence type="ECO:0000256" key="6">
    <source>
        <dbReference type="PROSITE-ProRule" id="PRU00421"/>
    </source>
</evidence>
<dbReference type="Proteomes" id="UP000526184">
    <property type="component" value="Unassembled WGS sequence"/>
</dbReference>